<feature type="region of interest" description="Disordered" evidence="2">
    <location>
        <begin position="39"/>
        <end position="91"/>
    </location>
</feature>
<dbReference type="SMART" id="SM00360">
    <property type="entry name" value="RRM"/>
    <property type="match status" value="1"/>
</dbReference>
<dbReference type="GO" id="GO:0003723">
    <property type="term" value="F:RNA binding"/>
    <property type="evidence" value="ECO:0007669"/>
    <property type="project" value="UniProtKB-UniRule"/>
</dbReference>
<dbReference type="InterPro" id="IPR000504">
    <property type="entry name" value="RRM_dom"/>
</dbReference>
<dbReference type="GO" id="GO:0061632">
    <property type="term" value="F:RNA lariat debranching enzyme activator activity"/>
    <property type="evidence" value="ECO:0007669"/>
    <property type="project" value="TreeGrafter"/>
</dbReference>
<dbReference type="Pfam" id="PF19270">
    <property type="entry name" value="FBO_C"/>
    <property type="match status" value="1"/>
</dbReference>
<dbReference type="EMBL" id="KZ155826">
    <property type="protein sequence ID" value="OUS43964.1"/>
    <property type="molecule type" value="Genomic_DNA"/>
</dbReference>
<dbReference type="Proteomes" id="UP000195557">
    <property type="component" value="Unassembled WGS sequence"/>
</dbReference>
<evidence type="ECO:0000256" key="2">
    <source>
        <dbReference type="SAM" id="MobiDB-lite"/>
    </source>
</evidence>
<dbReference type="PANTHER" id="PTHR12072:SF4">
    <property type="entry name" value="CWF19-LIKE PROTEIN 1"/>
    <property type="match status" value="1"/>
</dbReference>
<dbReference type="Pfam" id="PF00076">
    <property type="entry name" value="RRM_1"/>
    <property type="match status" value="1"/>
</dbReference>
<dbReference type="InterPro" id="IPR035979">
    <property type="entry name" value="RBD_domain_sf"/>
</dbReference>
<dbReference type="GO" id="GO:0071014">
    <property type="term" value="C:post-mRNA release spliceosomal complex"/>
    <property type="evidence" value="ECO:0007669"/>
    <property type="project" value="TreeGrafter"/>
</dbReference>
<dbReference type="AlphaFoldDB" id="A0A1Y5I6V4"/>
<dbReference type="SUPFAM" id="SSF54928">
    <property type="entry name" value="RNA-binding domain, RBD"/>
    <property type="match status" value="1"/>
</dbReference>
<dbReference type="SUPFAM" id="SSF81383">
    <property type="entry name" value="F-box domain"/>
    <property type="match status" value="1"/>
</dbReference>
<dbReference type="InterPro" id="IPR006767">
    <property type="entry name" value="Cwf19-like_C_dom-2"/>
</dbReference>
<organism evidence="4">
    <name type="scientific">Ostreococcus tauri</name>
    <name type="common">Marine green alga</name>
    <dbReference type="NCBI Taxonomy" id="70448"/>
    <lineage>
        <taxon>Eukaryota</taxon>
        <taxon>Viridiplantae</taxon>
        <taxon>Chlorophyta</taxon>
        <taxon>Mamiellophyceae</taxon>
        <taxon>Mamiellales</taxon>
        <taxon>Bathycoccaceae</taxon>
        <taxon>Ostreococcus</taxon>
    </lineage>
</organism>
<dbReference type="eggNOG" id="KOG2476">
    <property type="taxonomic scope" value="Eukaryota"/>
</dbReference>
<dbReference type="InterPro" id="IPR012677">
    <property type="entry name" value="Nucleotide-bd_a/b_plait_sf"/>
</dbReference>
<dbReference type="PROSITE" id="PS50102">
    <property type="entry name" value="RRM"/>
    <property type="match status" value="1"/>
</dbReference>
<name>A0A1Y5I6V4_OSTTA</name>
<dbReference type="InterPro" id="IPR036047">
    <property type="entry name" value="F-box-like_dom_sf"/>
</dbReference>
<evidence type="ECO:0000259" key="3">
    <source>
        <dbReference type="PROSITE" id="PS50102"/>
    </source>
</evidence>
<evidence type="ECO:0000313" key="4">
    <source>
        <dbReference type="EMBL" id="OUS43964.1"/>
    </source>
</evidence>
<dbReference type="InterPro" id="IPR036265">
    <property type="entry name" value="HIT-like_sf"/>
</dbReference>
<reference evidence="4" key="1">
    <citation type="submission" date="2017-04" db="EMBL/GenBank/DDBJ databases">
        <title>Population genomics of picophytoplankton unveils novel chromosome hypervariability.</title>
        <authorList>
            <consortium name="DOE Joint Genome Institute"/>
            <person name="Blanc-Mathieu R."/>
            <person name="Krasovec M."/>
            <person name="Hebrard M."/>
            <person name="Yau S."/>
            <person name="Desgranges E."/>
            <person name="Martin J."/>
            <person name="Schackwitz W."/>
            <person name="Kuo A."/>
            <person name="Salin G."/>
            <person name="Donnadieu C."/>
            <person name="Desdevises Y."/>
            <person name="Sanchez-Ferandin S."/>
            <person name="Moreau H."/>
            <person name="Rivals E."/>
            <person name="Grigoriev I.V."/>
            <person name="Grimsley N."/>
            <person name="Eyre-Walker A."/>
            <person name="Piganeau G."/>
        </authorList>
    </citation>
    <scope>NUCLEOTIDE SEQUENCE [LARGE SCALE GENOMIC DNA]</scope>
    <source>
        <strain evidence="4">RCC 1115</strain>
    </source>
</reference>
<dbReference type="Pfam" id="PF04677">
    <property type="entry name" value="CwfJ_C_1"/>
    <property type="match status" value="1"/>
</dbReference>
<proteinExistence type="predicted"/>
<keyword evidence="1" id="KW-0694">RNA-binding</keyword>
<accession>A0A1Y5I6V4</accession>
<protein>
    <submittedName>
        <fullName evidence="4">Zinc finger-containing protein</fullName>
    </submittedName>
</protein>
<evidence type="ECO:0000256" key="1">
    <source>
        <dbReference type="PROSITE-ProRule" id="PRU00176"/>
    </source>
</evidence>
<dbReference type="CDD" id="cd00590">
    <property type="entry name" value="RRM_SF"/>
    <property type="match status" value="1"/>
</dbReference>
<dbReference type="Gene3D" id="3.30.70.330">
    <property type="match status" value="1"/>
</dbReference>
<feature type="compositionally biased region" description="Basic and acidic residues" evidence="2">
    <location>
        <begin position="61"/>
        <end position="91"/>
    </location>
</feature>
<sequence length="752" mass="85126">MESPWVTRFINIAYSGNEDGEKWMHALKIEPGSTMDRAALTKIPPDTGPNPYIAAQGQKRRAVDVQPDWRDGPKKPKAADGESQSREIKGEPDKTVYVRNLSWKADVGAISEYFGECGELVDVHLARKPDGQSRGYCFIAFATAEGVQAALERNEASFFGRDITVEMKTGKPRERALPPMGTAPGGCWFCLSNEKDLHLVASIGNECFLSMDKGGLTHEHCQVVPVEHLPSFANLPASTAGEMWAYFDALRSYAETKDQQLVIFERHLELRNKGGNHCHMNCVLVDVDRAELSEKIFNQAAKRLDFSWSKLDPPANAIEAQTAIKAVVDDGEYYAVHLPDGSILIRGIEKGEKHWMQFGREVISHLIKAPERANWQSCMQDEDKETERTTNFVQAFESFDPMKQAETSTRRRHAPHSRAPGARVMASDVRLRPRQPTASAQMFTRPWLALFDRRKPTRELEIPEILAVLDDNTVAEIASRLGPRWFARLAVTCVSFRDFVRSREDVWRGFCVEAFAHRESAKDTHEICRKAYRGCWRTMFWDRLRVRTDGVYVSRNTYIKPGVKCDLTMRNAVASCHLVVWYRFFRFLGNGEFVCKTSPKKLSVEAKLLRDQGALARSNDVFHGGYTIDGDDRVHCEVLRYGANGSLSATHFWTRLRGNKPGASNRMDMVKIAMVDEDAKVPVPDEDEWLAMDDEEHIYRRNLGFTSHKFDGTAPARVTNRGMGTLVFVPWDEVGTHEINKGVEEMDFYCTG</sequence>
<feature type="domain" description="RRM" evidence="3">
    <location>
        <begin position="94"/>
        <end position="170"/>
    </location>
</feature>
<dbReference type="InterPro" id="IPR045464">
    <property type="entry name" value="Hrt3/FBXO9_C"/>
</dbReference>
<dbReference type="GO" id="GO:0000398">
    <property type="term" value="P:mRNA splicing, via spliceosome"/>
    <property type="evidence" value="ECO:0007669"/>
    <property type="project" value="TreeGrafter"/>
</dbReference>
<feature type="region of interest" description="Disordered" evidence="2">
    <location>
        <begin position="403"/>
        <end position="423"/>
    </location>
</feature>
<dbReference type="InterPro" id="IPR040194">
    <property type="entry name" value="Cwf19-like"/>
</dbReference>
<dbReference type="SUPFAM" id="SSF54197">
    <property type="entry name" value="HIT-like"/>
    <property type="match status" value="1"/>
</dbReference>
<dbReference type="InterPro" id="IPR006768">
    <property type="entry name" value="Cwf19-like_C_dom-1"/>
</dbReference>
<dbReference type="Pfam" id="PF04676">
    <property type="entry name" value="CwfJ_C_2"/>
    <property type="match status" value="1"/>
</dbReference>
<dbReference type="PANTHER" id="PTHR12072">
    <property type="entry name" value="CWF19, CELL CYCLE CONTROL PROTEIN"/>
    <property type="match status" value="1"/>
</dbReference>
<gene>
    <name evidence="4" type="ORF">BE221DRAFT_79691</name>
</gene>
<dbReference type="Gene3D" id="3.30.428.10">
    <property type="entry name" value="HIT-like"/>
    <property type="match status" value="1"/>
</dbReference>